<dbReference type="InterPro" id="IPR009683">
    <property type="entry name" value="Extensin-like_C"/>
</dbReference>
<dbReference type="Proteomes" id="UP001301140">
    <property type="component" value="Unassembled WGS sequence"/>
</dbReference>
<keyword evidence="4" id="KW-1185">Reference proteome</keyword>
<protein>
    <submittedName>
        <fullName evidence="3">Extensin family protein</fullName>
    </submittedName>
</protein>
<dbReference type="RefSeq" id="WP_327789896.1">
    <property type="nucleotide sequence ID" value="NZ_JARGEQ010000135.1"/>
</dbReference>
<feature type="domain" description="Extensin-like C-terminal" evidence="2">
    <location>
        <begin position="41"/>
        <end position="208"/>
    </location>
</feature>
<reference evidence="3 4" key="1">
    <citation type="submission" date="2023-03" db="EMBL/GenBank/DDBJ databases">
        <title>YIM 152171 draft genome.</title>
        <authorList>
            <person name="Yang Z."/>
        </authorList>
    </citation>
    <scope>NUCLEOTIDE SEQUENCE [LARGE SCALE GENOMIC DNA]</scope>
    <source>
        <strain evidence="3 4">YIM 152171</strain>
    </source>
</reference>
<keyword evidence="1" id="KW-0732">Signal</keyword>
<dbReference type="EMBL" id="JARGEQ010000135">
    <property type="protein sequence ID" value="MDF1587472.1"/>
    <property type="molecule type" value="Genomic_DNA"/>
</dbReference>
<dbReference type="Pfam" id="PF06904">
    <property type="entry name" value="Extensin-like_C"/>
    <property type="match status" value="1"/>
</dbReference>
<comment type="caution">
    <text evidence="3">The sequence shown here is derived from an EMBL/GenBank/DDBJ whole genome shotgun (WGS) entry which is preliminary data.</text>
</comment>
<name>A0AAP3XSZ6_9PROT</name>
<gene>
    <name evidence="3" type="ORF">PZ740_13875</name>
</gene>
<evidence type="ECO:0000259" key="2">
    <source>
        <dbReference type="Pfam" id="PF06904"/>
    </source>
</evidence>
<dbReference type="PROSITE" id="PS51257">
    <property type="entry name" value="PROKAR_LIPOPROTEIN"/>
    <property type="match status" value="1"/>
</dbReference>
<feature type="signal peptide" evidence="1">
    <location>
        <begin position="1"/>
        <end position="21"/>
    </location>
</feature>
<dbReference type="AlphaFoldDB" id="A0AAP3XSZ6"/>
<evidence type="ECO:0000313" key="3">
    <source>
        <dbReference type="EMBL" id="MDF1587472.1"/>
    </source>
</evidence>
<proteinExistence type="predicted"/>
<sequence>MLLRRLPVPPIVLSLMLAALLAGCGKKPSPARVTPPAEPPHCLAAIEAAGARTVAWQMSTSGACGVSSPVVASTARFAMKPPLKTSCLMLAAWMSFEPEVEALALRHLGQRVVALRHYGSHACRTMTGNGNRRSLHASARALDIAGFELADGSVVLVKRDWRSRGPEGRFLRAVAKAACQRFSVVLTPESDRFHHDHIHVDLGPWKLCST</sequence>
<evidence type="ECO:0000256" key="1">
    <source>
        <dbReference type="SAM" id="SignalP"/>
    </source>
</evidence>
<feature type="chain" id="PRO_5042885279" evidence="1">
    <location>
        <begin position="22"/>
        <end position="210"/>
    </location>
</feature>
<organism evidence="3 4">
    <name type="scientific">Marinimicrococcus flavescens</name>
    <dbReference type="NCBI Taxonomy" id="3031815"/>
    <lineage>
        <taxon>Bacteria</taxon>
        <taxon>Pseudomonadati</taxon>
        <taxon>Pseudomonadota</taxon>
        <taxon>Alphaproteobacteria</taxon>
        <taxon>Geminicoccales</taxon>
        <taxon>Geminicoccaceae</taxon>
        <taxon>Marinimicrococcus</taxon>
    </lineage>
</organism>
<evidence type="ECO:0000313" key="4">
    <source>
        <dbReference type="Proteomes" id="UP001301140"/>
    </source>
</evidence>
<accession>A0AAP3XSZ6</accession>